<accession>A0ABV5AGS4</accession>
<comment type="caution">
    <text evidence="2">The sequence shown here is derived from an EMBL/GenBank/DDBJ whole genome shotgun (WGS) entry which is preliminary data.</text>
</comment>
<gene>
    <name evidence="2" type="ORF">KKP3000_000227</name>
</gene>
<feature type="region of interest" description="Disordered" evidence="1">
    <location>
        <begin position="96"/>
        <end position="115"/>
    </location>
</feature>
<keyword evidence="3" id="KW-1185">Reference proteome</keyword>
<dbReference type="RefSeq" id="WP_275472906.1">
    <property type="nucleotide sequence ID" value="NZ_CP162940.1"/>
</dbReference>
<organism evidence="2 3">
    <name type="scientific">Alicyclobacillus fastidiosus</name>
    <dbReference type="NCBI Taxonomy" id="392011"/>
    <lineage>
        <taxon>Bacteria</taxon>
        <taxon>Bacillati</taxon>
        <taxon>Bacillota</taxon>
        <taxon>Bacilli</taxon>
        <taxon>Bacillales</taxon>
        <taxon>Alicyclobacillaceae</taxon>
        <taxon>Alicyclobacillus</taxon>
    </lineage>
</organism>
<evidence type="ECO:0000256" key="1">
    <source>
        <dbReference type="SAM" id="MobiDB-lite"/>
    </source>
</evidence>
<dbReference type="EMBL" id="JBDXSU010000011">
    <property type="protein sequence ID" value="MFB5191454.1"/>
    <property type="molecule type" value="Genomic_DNA"/>
</dbReference>
<protein>
    <recommendedName>
        <fullName evidence="4">DUF2802 domain-containing protein</fullName>
    </recommendedName>
</protein>
<name>A0ABV5AGS4_9BACL</name>
<evidence type="ECO:0000313" key="3">
    <source>
        <dbReference type="Proteomes" id="UP001579974"/>
    </source>
</evidence>
<evidence type="ECO:0000313" key="2">
    <source>
        <dbReference type="EMBL" id="MFB5191454.1"/>
    </source>
</evidence>
<sequence>MTTLILAIVCVILIFVLYVVSGGWKKYGGFLGLFKWLRAGAQLGPVQANTRVLRANEQQGSSSDEAIRVLKELYTEFDERTRAIERRLEQLEQSVRSVEERGQPHRPAAGDQAARLRAQSDALQQMPAPPVGDIADAVDAIDLEPGFTNAEGAGRPDDLYFVILDMLESGHSEDDIARALSVAASDVAYVREIMSGPETKANASTNS</sequence>
<dbReference type="Proteomes" id="UP001579974">
    <property type="component" value="Unassembled WGS sequence"/>
</dbReference>
<reference evidence="2 3" key="1">
    <citation type="journal article" date="2024" name="Int. J. Mol. Sci.">
        <title>Exploration of Alicyclobacillus spp. Genome in Search of Antibiotic Resistance.</title>
        <authorList>
            <person name="Bucka-Kolendo J."/>
            <person name="Kiousi D.E."/>
            <person name="Dekowska A."/>
            <person name="Mikolajczuk-Szczyrba A."/>
            <person name="Karadedos D.M."/>
            <person name="Michael P."/>
            <person name="Galanis A."/>
            <person name="Sokolowska B."/>
        </authorList>
    </citation>
    <scope>NUCLEOTIDE SEQUENCE [LARGE SCALE GENOMIC DNA]</scope>
    <source>
        <strain evidence="2 3">KKP 3000</strain>
    </source>
</reference>
<evidence type="ECO:0008006" key="4">
    <source>
        <dbReference type="Google" id="ProtNLM"/>
    </source>
</evidence>
<proteinExistence type="predicted"/>